<feature type="compositionally biased region" description="Basic and acidic residues" evidence="1">
    <location>
        <begin position="79"/>
        <end position="90"/>
    </location>
</feature>
<proteinExistence type="predicted"/>
<dbReference type="AlphaFoldDB" id="A0A6J4UL17"/>
<accession>A0A6J4UL17</accession>
<protein>
    <submittedName>
        <fullName evidence="2">Uncharacterized protein</fullName>
    </submittedName>
</protein>
<feature type="non-terminal residue" evidence="2">
    <location>
        <position position="107"/>
    </location>
</feature>
<feature type="compositionally biased region" description="Acidic residues" evidence="1">
    <location>
        <begin position="51"/>
        <end position="63"/>
    </location>
</feature>
<feature type="compositionally biased region" description="Basic and acidic residues" evidence="1">
    <location>
        <begin position="1"/>
        <end position="14"/>
    </location>
</feature>
<evidence type="ECO:0000313" key="2">
    <source>
        <dbReference type="EMBL" id="CAA9553846.1"/>
    </source>
</evidence>
<feature type="compositionally biased region" description="Acidic residues" evidence="1">
    <location>
        <begin position="15"/>
        <end position="27"/>
    </location>
</feature>
<feature type="compositionally biased region" description="Basic and acidic residues" evidence="1">
    <location>
        <begin position="28"/>
        <end position="50"/>
    </location>
</feature>
<dbReference type="EMBL" id="CADCWC010000460">
    <property type="protein sequence ID" value="CAA9553846.1"/>
    <property type="molecule type" value="Genomic_DNA"/>
</dbReference>
<feature type="non-terminal residue" evidence="2">
    <location>
        <position position="1"/>
    </location>
</feature>
<organism evidence="2">
    <name type="scientific">uncultured Thermoleophilia bacterium</name>
    <dbReference type="NCBI Taxonomy" id="1497501"/>
    <lineage>
        <taxon>Bacteria</taxon>
        <taxon>Bacillati</taxon>
        <taxon>Actinomycetota</taxon>
        <taxon>Thermoleophilia</taxon>
        <taxon>environmental samples</taxon>
    </lineage>
</organism>
<reference evidence="2" key="1">
    <citation type="submission" date="2020-02" db="EMBL/GenBank/DDBJ databases">
        <authorList>
            <person name="Meier V. D."/>
        </authorList>
    </citation>
    <scope>NUCLEOTIDE SEQUENCE</scope>
    <source>
        <strain evidence="2">AVDCRST_MAG79</strain>
    </source>
</reference>
<sequence length="107" mass="12010">ADEHHGHDLGRADVELDAGDGGREDDEAPGRRGDERDDEQRQDRREHAAQEDEAQHDDGDEEEHPLHRRAGRLRLVGVGDRRDAARERDAQPCPARALGQRVAELLV</sequence>
<feature type="region of interest" description="Disordered" evidence="1">
    <location>
        <begin position="1"/>
        <end position="94"/>
    </location>
</feature>
<name>A0A6J4UL17_9ACTN</name>
<gene>
    <name evidence="2" type="ORF">AVDCRST_MAG79-2918</name>
</gene>
<evidence type="ECO:0000256" key="1">
    <source>
        <dbReference type="SAM" id="MobiDB-lite"/>
    </source>
</evidence>